<dbReference type="AlphaFoldDB" id="A0A8T0SK50"/>
<feature type="compositionally biased region" description="Basic and acidic residues" evidence="1">
    <location>
        <begin position="109"/>
        <end position="118"/>
    </location>
</feature>
<keyword evidence="3" id="KW-1185">Reference proteome</keyword>
<evidence type="ECO:0000313" key="3">
    <source>
        <dbReference type="Proteomes" id="UP000823388"/>
    </source>
</evidence>
<gene>
    <name evidence="2" type="ORF">PVAP13_5KG387507</name>
</gene>
<accession>A0A8T0SK50</accession>
<evidence type="ECO:0000313" key="2">
    <source>
        <dbReference type="EMBL" id="KAG2598931.1"/>
    </source>
</evidence>
<organism evidence="2 3">
    <name type="scientific">Panicum virgatum</name>
    <name type="common">Blackwell switchgrass</name>
    <dbReference type="NCBI Taxonomy" id="38727"/>
    <lineage>
        <taxon>Eukaryota</taxon>
        <taxon>Viridiplantae</taxon>
        <taxon>Streptophyta</taxon>
        <taxon>Embryophyta</taxon>
        <taxon>Tracheophyta</taxon>
        <taxon>Spermatophyta</taxon>
        <taxon>Magnoliopsida</taxon>
        <taxon>Liliopsida</taxon>
        <taxon>Poales</taxon>
        <taxon>Poaceae</taxon>
        <taxon>PACMAD clade</taxon>
        <taxon>Panicoideae</taxon>
        <taxon>Panicodae</taxon>
        <taxon>Paniceae</taxon>
        <taxon>Panicinae</taxon>
        <taxon>Panicum</taxon>
        <taxon>Panicum sect. Hiantes</taxon>
    </lineage>
</organism>
<sequence>MATRILSRQNLRKLASFALQNISQRQLILPCTPVLRSTAVSPSKCFSPLYLFGNPWAVRWATYGSVNLVLSDDGKPKFQIEEVEPSKKRRYLTKKRLKLQRKRLKTKRKEANKNDPRRIRPKGKKIKKKIPHS</sequence>
<protein>
    <submittedName>
        <fullName evidence="2">Uncharacterized protein</fullName>
    </submittedName>
</protein>
<dbReference type="EMBL" id="CM029045">
    <property type="protein sequence ID" value="KAG2598931.1"/>
    <property type="molecule type" value="Genomic_DNA"/>
</dbReference>
<name>A0A8T0SK50_PANVG</name>
<feature type="compositionally biased region" description="Basic residues" evidence="1">
    <location>
        <begin position="119"/>
        <end position="133"/>
    </location>
</feature>
<reference evidence="2" key="1">
    <citation type="submission" date="2020-05" db="EMBL/GenBank/DDBJ databases">
        <title>WGS assembly of Panicum virgatum.</title>
        <authorList>
            <person name="Lovell J.T."/>
            <person name="Jenkins J."/>
            <person name="Shu S."/>
            <person name="Juenger T.E."/>
            <person name="Schmutz J."/>
        </authorList>
    </citation>
    <scope>NUCLEOTIDE SEQUENCE</scope>
    <source>
        <strain evidence="2">AP13</strain>
    </source>
</reference>
<proteinExistence type="predicted"/>
<comment type="caution">
    <text evidence="2">The sequence shown here is derived from an EMBL/GenBank/DDBJ whole genome shotgun (WGS) entry which is preliminary data.</text>
</comment>
<feature type="compositionally biased region" description="Basic residues" evidence="1">
    <location>
        <begin position="94"/>
        <end position="108"/>
    </location>
</feature>
<feature type="region of interest" description="Disordered" evidence="1">
    <location>
        <begin position="94"/>
        <end position="133"/>
    </location>
</feature>
<dbReference type="Proteomes" id="UP000823388">
    <property type="component" value="Chromosome 5K"/>
</dbReference>
<evidence type="ECO:0000256" key="1">
    <source>
        <dbReference type="SAM" id="MobiDB-lite"/>
    </source>
</evidence>